<feature type="non-terminal residue" evidence="1">
    <location>
        <position position="94"/>
    </location>
</feature>
<dbReference type="Proteomes" id="UP001314170">
    <property type="component" value="Unassembled WGS sequence"/>
</dbReference>
<protein>
    <submittedName>
        <fullName evidence="1">Uncharacterized protein</fullName>
    </submittedName>
</protein>
<reference evidence="1 2" key="1">
    <citation type="submission" date="2024-01" db="EMBL/GenBank/DDBJ databases">
        <authorList>
            <person name="Waweru B."/>
        </authorList>
    </citation>
    <scope>NUCLEOTIDE SEQUENCE [LARGE SCALE GENOMIC DNA]</scope>
</reference>
<evidence type="ECO:0000313" key="2">
    <source>
        <dbReference type="Proteomes" id="UP001314170"/>
    </source>
</evidence>
<evidence type="ECO:0000313" key="1">
    <source>
        <dbReference type="EMBL" id="CAK7337752.1"/>
    </source>
</evidence>
<dbReference type="EMBL" id="CAWUPB010001108">
    <property type="protein sequence ID" value="CAK7337752.1"/>
    <property type="molecule type" value="Genomic_DNA"/>
</dbReference>
<accession>A0AAV1RQK8</accession>
<comment type="caution">
    <text evidence="1">The sequence shown here is derived from an EMBL/GenBank/DDBJ whole genome shotgun (WGS) entry which is preliminary data.</text>
</comment>
<proteinExistence type="predicted"/>
<organism evidence="1 2">
    <name type="scientific">Dovyalis caffra</name>
    <dbReference type="NCBI Taxonomy" id="77055"/>
    <lineage>
        <taxon>Eukaryota</taxon>
        <taxon>Viridiplantae</taxon>
        <taxon>Streptophyta</taxon>
        <taxon>Embryophyta</taxon>
        <taxon>Tracheophyta</taxon>
        <taxon>Spermatophyta</taxon>
        <taxon>Magnoliopsida</taxon>
        <taxon>eudicotyledons</taxon>
        <taxon>Gunneridae</taxon>
        <taxon>Pentapetalae</taxon>
        <taxon>rosids</taxon>
        <taxon>fabids</taxon>
        <taxon>Malpighiales</taxon>
        <taxon>Salicaceae</taxon>
        <taxon>Flacourtieae</taxon>
        <taxon>Dovyalis</taxon>
    </lineage>
</organism>
<sequence>MAKEDIMLEVLKAKEENNLAVSLEKSNMFNFIIAKLLVMYGGLVKRGQIKQAMVKRKKKRSKKSKESHKIKVRLGDDKQMQVEAKGTMAITNNH</sequence>
<name>A0AAV1RQK8_9ROSI</name>
<dbReference type="AlphaFoldDB" id="A0AAV1RQK8"/>
<gene>
    <name evidence="1" type="ORF">DCAF_LOCUS12790</name>
</gene>
<keyword evidence="2" id="KW-1185">Reference proteome</keyword>